<proteinExistence type="predicted"/>
<feature type="region of interest" description="Disordered" evidence="1">
    <location>
        <begin position="93"/>
        <end position="112"/>
    </location>
</feature>
<feature type="compositionally biased region" description="Low complexity" evidence="1">
    <location>
        <begin position="98"/>
        <end position="107"/>
    </location>
</feature>
<feature type="compositionally biased region" description="Basic and acidic residues" evidence="1">
    <location>
        <begin position="16"/>
        <end position="32"/>
    </location>
</feature>
<feature type="region of interest" description="Disordered" evidence="1">
    <location>
        <begin position="350"/>
        <end position="377"/>
    </location>
</feature>
<dbReference type="InterPro" id="IPR012417">
    <property type="entry name" value="CaM-bd_dom_pln"/>
</dbReference>
<name>A0A2N9IHA2_FAGSY</name>
<dbReference type="EMBL" id="OIVN01005691">
    <property type="protein sequence ID" value="SPD23634.1"/>
    <property type="molecule type" value="Genomic_DNA"/>
</dbReference>
<sequence length="563" mass="62479">MAEESIETPLIPEITEAEHGLQRRRNSTEKLDSPNGEVKILSRYLRASPSSCHDVCKFGTKHEAKTRSSFPKMVTAKGGERLVLEKAVTSIERKKKSAISPKPSSDSRVQKPSNHVVIKGEVSSSTKNEIASLEKVLTPLKEIGVAVEHASNQKLKPMQSKQFSHPAEGSLSIQRINEIRISNELQGDSDRSRKSKIISKELRTSKMGEKNVCIPHTVYLFPKHSVKRVSSMNTKNENRVVKVKPKQPVNEDVPEKTLYVIEASTENKTVEPSQNGVHIINSSPSSSQSLVDKSLKHARKGILSSRLPPSSKKNNLRHTGTGFNATLSPPSSSLSIGNKSLTHIRRGTLRAKSSLSPSEPSHSKQHGAKTGSEDQIASAKVEYRSRPRRDGMVSSEIIVSPARKLKFRRGKVVEVQSENSTPTRLKFRRVRLLGEIQNGKDHTRKSSIRRKEVDDGELSSSKLKSDKDFQTHKNVEGTRRRSSKKKEVGDSENDSKIEPEEVVLRHPNVEGKKDTQSLYNNVIEETASKLVMTRKSKVKALVGAFETVISLQDSRPSVTTDAC</sequence>
<evidence type="ECO:0000313" key="3">
    <source>
        <dbReference type="EMBL" id="SPD23634.1"/>
    </source>
</evidence>
<feature type="compositionally biased region" description="Polar residues" evidence="1">
    <location>
        <begin position="307"/>
        <end position="338"/>
    </location>
</feature>
<dbReference type="Pfam" id="PF07839">
    <property type="entry name" value="CaM_binding"/>
    <property type="match status" value="1"/>
</dbReference>
<dbReference type="PANTHER" id="PTHR33349:SF41">
    <property type="entry name" value="EMB|CAB62594.1"/>
    <property type="match status" value="1"/>
</dbReference>
<protein>
    <recommendedName>
        <fullName evidence="2">Calmodulin-binding domain-containing protein</fullName>
    </recommendedName>
</protein>
<dbReference type="PANTHER" id="PTHR33349">
    <property type="entry name" value="EMB|CAB62594.1"/>
    <property type="match status" value="1"/>
</dbReference>
<dbReference type="SMART" id="SM01054">
    <property type="entry name" value="CaM_binding"/>
    <property type="match status" value="1"/>
</dbReference>
<feature type="domain" description="Calmodulin-binding" evidence="2">
    <location>
        <begin position="401"/>
        <end position="550"/>
    </location>
</feature>
<accession>A0A2N9IHA2</accession>
<feature type="region of interest" description="Disordered" evidence="1">
    <location>
        <begin position="438"/>
        <end position="512"/>
    </location>
</feature>
<dbReference type="AlphaFoldDB" id="A0A2N9IHA2"/>
<feature type="compositionally biased region" description="Basic and acidic residues" evidence="1">
    <location>
        <begin position="463"/>
        <end position="512"/>
    </location>
</feature>
<feature type="region of interest" description="Disordered" evidence="1">
    <location>
        <begin position="275"/>
        <end position="338"/>
    </location>
</feature>
<organism evidence="3">
    <name type="scientific">Fagus sylvatica</name>
    <name type="common">Beechnut</name>
    <dbReference type="NCBI Taxonomy" id="28930"/>
    <lineage>
        <taxon>Eukaryota</taxon>
        <taxon>Viridiplantae</taxon>
        <taxon>Streptophyta</taxon>
        <taxon>Embryophyta</taxon>
        <taxon>Tracheophyta</taxon>
        <taxon>Spermatophyta</taxon>
        <taxon>Magnoliopsida</taxon>
        <taxon>eudicotyledons</taxon>
        <taxon>Gunneridae</taxon>
        <taxon>Pentapetalae</taxon>
        <taxon>rosids</taxon>
        <taxon>fabids</taxon>
        <taxon>Fagales</taxon>
        <taxon>Fagaceae</taxon>
        <taxon>Fagus</taxon>
    </lineage>
</organism>
<dbReference type="GO" id="GO:0005516">
    <property type="term" value="F:calmodulin binding"/>
    <property type="evidence" value="ECO:0007669"/>
    <property type="project" value="InterPro"/>
</dbReference>
<evidence type="ECO:0000259" key="2">
    <source>
        <dbReference type="SMART" id="SM01054"/>
    </source>
</evidence>
<feature type="region of interest" description="Disordered" evidence="1">
    <location>
        <begin position="1"/>
        <end position="35"/>
    </location>
</feature>
<evidence type="ECO:0000256" key="1">
    <source>
        <dbReference type="SAM" id="MobiDB-lite"/>
    </source>
</evidence>
<reference evidence="3" key="1">
    <citation type="submission" date="2018-02" db="EMBL/GenBank/DDBJ databases">
        <authorList>
            <person name="Cohen D.B."/>
            <person name="Kent A.D."/>
        </authorList>
    </citation>
    <scope>NUCLEOTIDE SEQUENCE</scope>
</reference>
<gene>
    <name evidence="3" type="ORF">FSB_LOCUS51516</name>
</gene>